<dbReference type="EMBL" id="CAMXCT020002212">
    <property type="protein sequence ID" value="CAL1149832.1"/>
    <property type="molecule type" value="Genomic_DNA"/>
</dbReference>
<dbReference type="InterPro" id="IPR004305">
    <property type="entry name" value="Thiaminase-2/PQQC"/>
</dbReference>
<dbReference type="InterPro" id="IPR016084">
    <property type="entry name" value="Haem_Oase-like_multi-hlx"/>
</dbReference>
<evidence type="ECO:0000313" key="2">
    <source>
        <dbReference type="EMBL" id="CAI3996457.1"/>
    </source>
</evidence>
<evidence type="ECO:0000259" key="1">
    <source>
        <dbReference type="Pfam" id="PF03070"/>
    </source>
</evidence>
<dbReference type="SUPFAM" id="SSF48613">
    <property type="entry name" value="Heme oxygenase-like"/>
    <property type="match status" value="1"/>
</dbReference>
<dbReference type="AlphaFoldDB" id="A0A9P1G3Y0"/>
<reference evidence="3 4" key="2">
    <citation type="submission" date="2024-05" db="EMBL/GenBank/DDBJ databases">
        <authorList>
            <person name="Chen Y."/>
            <person name="Shah S."/>
            <person name="Dougan E. K."/>
            <person name="Thang M."/>
            <person name="Chan C."/>
        </authorList>
    </citation>
    <scope>NUCLEOTIDE SEQUENCE [LARGE SCALE GENOMIC DNA]</scope>
</reference>
<dbReference type="GO" id="GO:0006772">
    <property type="term" value="P:thiamine metabolic process"/>
    <property type="evidence" value="ECO:0007669"/>
    <property type="project" value="UniProtKB-ARBA"/>
</dbReference>
<evidence type="ECO:0000313" key="3">
    <source>
        <dbReference type="EMBL" id="CAL4783769.1"/>
    </source>
</evidence>
<dbReference type="Gene3D" id="1.20.910.10">
    <property type="entry name" value="Heme oxygenase-like"/>
    <property type="match status" value="1"/>
</dbReference>
<dbReference type="OrthoDB" id="37730at2759"/>
<protein>
    <submittedName>
        <fullName evidence="3">Uncharacterized protein HI_0358</fullName>
    </submittedName>
</protein>
<dbReference type="Proteomes" id="UP001152797">
    <property type="component" value="Unassembled WGS sequence"/>
</dbReference>
<dbReference type="InterPro" id="IPR050967">
    <property type="entry name" value="Thiamine_Salvage_TenA"/>
</dbReference>
<dbReference type="GO" id="GO:0005829">
    <property type="term" value="C:cytosol"/>
    <property type="evidence" value="ECO:0007669"/>
    <property type="project" value="TreeGrafter"/>
</dbReference>
<dbReference type="PANTHER" id="PTHR43198">
    <property type="entry name" value="BIFUNCTIONAL TH2 PROTEIN"/>
    <property type="match status" value="1"/>
</dbReference>
<name>A0A9P1G3Y0_9DINO</name>
<dbReference type="Pfam" id="PF03070">
    <property type="entry name" value="TENA_THI-4"/>
    <property type="match status" value="1"/>
</dbReference>
<organism evidence="2">
    <name type="scientific">Cladocopium goreaui</name>
    <dbReference type="NCBI Taxonomy" id="2562237"/>
    <lineage>
        <taxon>Eukaryota</taxon>
        <taxon>Sar</taxon>
        <taxon>Alveolata</taxon>
        <taxon>Dinophyceae</taxon>
        <taxon>Suessiales</taxon>
        <taxon>Symbiodiniaceae</taxon>
        <taxon>Cladocopium</taxon>
    </lineage>
</organism>
<accession>A0A9P1G3Y0</accession>
<evidence type="ECO:0000313" key="4">
    <source>
        <dbReference type="Proteomes" id="UP001152797"/>
    </source>
</evidence>
<proteinExistence type="predicted"/>
<comment type="caution">
    <text evidence="2">The sequence shown here is derived from an EMBL/GenBank/DDBJ whole genome shotgun (WGS) entry which is preliminary data.</text>
</comment>
<reference evidence="2" key="1">
    <citation type="submission" date="2022-10" db="EMBL/GenBank/DDBJ databases">
        <authorList>
            <person name="Chen Y."/>
            <person name="Dougan E. K."/>
            <person name="Chan C."/>
            <person name="Rhodes N."/>
            <person name="Thang M."/>
        </authorList>
    </citation>
    <scope>NUCLEOTIDE SEQUENCE</scope>
</reference>
<keyword evidence="4" id="KW-1185">Reference proteome</keyword>
<gene>
    <name evidence="2" type="ORF">C1SCF055_LOCUS22934</name>
</gene>
<dbReference type="EMBL" id="CAMXCT010002212">
    <property type="protein sequence ID" value="CAI3996457.1"/>
    <property type="molecule type" value="Genomic_DNA"/>
</dbReference>
<dbReference type="EMBL" id="CAMXCT030002212">
    <property type="protein sequence ID" value="CAL4783769.1"/>
    <property type="molecule type" value="Genomic_DNA"/>
</dbReference>
<sequence>MNRPNLHYAVEELPNEAGLLRRLRELFAAEGSTESAVAERRARLDWPVKSSSVACFFLRFFITTHEMYSGQQGSGMLKMLQRTFRKVLILITLSRTEATLGDRLFENALVYANRSLYGPFIRQMVNGTLPRAAFKYYLHQDNLYLSKYARAFGVMGAKASKTDELAWLLNKSVAFLHEHGRDKNNALDEETFEKDASATTVAYTSFFSEAAWSEDMLLAYASVLPCQRLYDWLFSTIHRREHISDENPYKEFITQYADPSNHVATLKMESFLERYAAGITKESMERAQLHYDTAMRYEAQFFDQALHACKSGECTKPQHVESQQIFLQPQLLAAREARVQVVQSLAESSLPRAMICAALLLCVASCTALLIRARPVTFNERLL</sequence>
<dbReference type="PANTHER" id="PTHR43198:SF2">
    <property type="entry name" value="SI:CH1073-67J19.1-RELATED"/>
    <property type="match status" value="1"/>
</dbReference>
<feature type="domain" description="Thiaminase-2/PQQC" evidence="1">
    <location>
        <begin position="119"/>
        <end position="306"/>
    </location>
</feature>